<accession>A0AAN5CRK4</accession>
<evidence type="ECO:0000313" key="1">
    <source>
        <dbReference type="EMBL" id="GMR49298.1"/>
    </source>
</evidence>
<dbReference type="EMBL" id="BTRK01000004">
    <property type="protein sequence ID" value="GMR49298.1"/>
    <property type="molecule type" value="Genomic_DNA"/>
</dbReference>
<evidence type="ECO:0000313" key="2">
    <source>
        <dbReference type="Proteomes" id="UP001328107"/>
    </source>
</evidence>
<sequence>MEPQSKLEGLPRELAWKIIEFVPESVFSLRLTSRVLRARVDEYALERGSVTLVNELIIFINECGSPSVIDIFIEVPRSKSDLFELRLKLRQTSPNLGKISRQCEAPGTSADKCCYVLKYDDMSEDDGFLEYLGDCMGRRIGKVSLFQFNDSGIVAVARLFRGIRFKKLRVKMKTLSNDAADFLLSRIRSSKVDKLSLRVSQVTADIPEKIMLDLSSLVRTLNIDQHFCDEIYQNSPYFFGLHDFDWAPIIVEMLSRKLDKLCIFNVRSPEYLSRRSAEMLEKCLPVLGKKVWFETICNAYANPYLNRFSYTKNDYAVEADHLYLRIRHLSRMSQKSRILS</sequence>
<dbReference type="Proteomes" id="UP001328107">
    <property type="component" value="Unassembled WGS sequence"/>
</dbReference>
<evidence type="ECO:0008006" key="3">
    <source>
        <dbReference type="Google" id="ProtNLM"/>
    </source>
</evidence>
<protein>
    <recommendedName>
        <fullName evidence="3">F-box domain-containing protein</fullName>
    </recommendedName>
</protein>
<name>A0AAN5CRK4_9BILA</name>
<proteinExistence type="predicted"/>
<organism evidence="1 2">
    <name type="scientific">Pristionchus mayeri</name>
    <dbReference type="NCBI Taxonomy" id="1317129"/>
    <lineage>
        <taxon>Eukaryota</taxon>
        <taxon>Metazoa</taxon>
        <taxon>Ecdysozoa</taxon>
        <taxon>Nematoda</taxon>
        <taxon>Chromadorea</taxon>
        <taxon>Rhabditida</taxon>
        <taxon>Rhabditina</taxon>
        <taxon>Diplogasteromorpha</taxon>
        <taxon>Diplogasteroidea</taxon>
        <taxon>Neodiplogasteridae</taxon>
        <taxon>Pristionchus</taxon>
    </lineage>
</organism>
<dbReference type="AlphaFoldDB" id="A0AAN5CRK4"/>
<comment type="caution">
    <text evidence="1">The sequence shown here is derived from an EMBL/GenBank/DDBJ whole genome shotgun (WGS) entry which is preliminary data.</text>
</comment>
<keyword evidence="2" id="KW-1185">Reference proteome</keyword>
<gene>
    <name evidence="1" type="ORF">PMAYCL1PPCAC_19493</name>
</gene>
<reference evidence="2" key="1">
    <citation type="submission" date="2022-10" db="EMBL/GenBank/DDBJ databases">
        <title>Genome assembly of Pristionchus species.</title>
        <authorList>
            <person name="Yoshida K."/>
            <person name="Sommer R.J."/>
        </authorList>
    </citation>
    <scope>NUCLEOTIDE SEQUENCE [LARGE SCALE GENOMIC DNA]</scope>
    <source>
        <strain evidence="2">RS5460</strain>
    </source>
</reference>